<dbReference type="GO" id="GO:0016740">
    <property type="term" value="F:transferase activity"/>
    <property type="evidence" value="ECO:0007669"/>
    <property type="project" value="UniProtKB-KW"/>
</dbReference>
<dbReference type="Pfam" id="PF15891">
    <property type="entry name" value="Nuc_deoxyri_tr2"/>
    <property type="match status" value="1"/>
</dbReference>
<gene>
    <name evidence="2" type="ORF">UFOVP1247_166</name>
    <name evidence="1" type="ORF">UFOVP970_206</name>
</gene>
<reference evidence="1" key="1">
    <citation type="submission" date="2020-05" db="EMBL/GenBank/DDBJ databases">
        <authorList>
            <person name="Chiriac C."/>
            <person name="Salcher M."/>
            <person name="Ghai R."/>
            <person name="Kavagutti S V."/>
        </authorList>
    </citation>
    <scope>NUCLEOTIDE SEQUENCE</scope>
</reference>
<organism evidence="1">
    <name type="scientific">uncultured Caudovirales phage</name>
    <dbReference type="NCBI Taxonomy" id="2100421"/>
    <lineage>
        <taxon>Viruses</taxon>
        <taxon>Duplodnaviria</taxon>
        <taxon>Heunggongvirae</taxon>
        <taxon>Uroviricota</taxon>
        <taxon>Caudoviricetes</taxon>
        <taxon>Peduoviridae</taxon>
        <taxon>Maltschvirus</taxon>
        <taxon>Maltschvirus maltsch</taxon>
    </lineage>
</organism>
<protein>
    <submittedName>
        <fullName evidence="1">Nucleoside 2-deoxyribosyltransferase like</fullName>
    </submittedName>
</protein>
<proteinExistence type="predicted"/>
<dbReference type="InterPro" id="IPR039470">
    <property type="entry name" value="Nuc_deoxyri_tr2"/>
</dbReference>
<dbReference type="EMBL" id="LR796916">
    <property type="protein sequence ID" value="CAB4175455.1"/>
    <property type="molecule type" value="Genomic_DNA"/>
</dbReference>
<accession>A0A6J5Q203</accession>
<sequence>MVTIIKPPHPITKAGVNIRAIFLAGSIEMGIAEDWQTRVENYFKEYPNDIVILNPRRDAWDSSWSQDSLSPQFYQQVNWELNALEKADMIIMYFSPDTKSPISLLEFGKFADSGKMLVCCPTGFWKKGNVDIVCERYGIPNYETLDELLKDIQNKQLI</sequence>
<keyword evidence="1" id="KW-0808">Transferase</keyword>
<dbReference type="EMBL" id="LR797195">
    <property type="protein sequence ID" value="CAB4193795.1"/>
    <property type="molecule type" value="Genomic_DNA"/>
</dbReference>
<evidence type="ECO:0000313" key="1">
    <source>
        <dbReference type="EMBL" id="CAB4175455.1"/>
    </source>
</evidence>
<name>A0A6J5Q203_9CAUD</name>
<evidence type="ECO:0000313" key="2">
    <source>
        <dbReference type="EMBL" id="CAB4193795.1"/>
    </source>
</evidence>
<dbReference type="Gene3D" id="3.40.50.450">
    <property type="match status" value="1"/>
</dbReference>